<dbReference type="Pfam" id="PF01433">
    <property type="entry name" value="Peptidase_M1"/>
    <property type="match status" value="1"/>
</dbReference>
<feature type="active site" description="Proton acceptor" evidence="11">
    <location>
        <position position="297"/>
    </location>
</feature>
<keyword evidence="7 14" id="KW-0434">Leukotriene biosynthesis</keyword>
<dbReference type="Gene3D" id="3.30.2010.30">
    <property type="match status" value="1"/>
</dbReference>
<evidence type="ECO:0000259" key="15">
    <source>
        <dbReference type="SMART" id="SM01263"/>
    </source>
</evidence>
<evidence type="ECO:0000256" key="14">
    <source>
        <dbReference type="RuleBase" id="RU361141"/>
    </source>
</evidence>
<reference evidence="16" key="1">
    <citation type="submission" date="2020-04" db="EMBL/GenBank/DDBJ databases">
        <authorList>
            <person name="Neveu A P."/>
        </authorList>
    </citation>
    <scope>NUCLEOTIDE SEQUENCE</scope>
    <source>
        <tissue evidence="16">Whole embryo</tissue>
    </source>
</reference>
<keyword evidence="5 14" id="KW-0645">Protease</keyword>
<evidence type="ECO:0000256" key="9">
    <source>
        <dbReference type="ARBA" id="ARBA00022833"/>
    </source>
</evidence>
<dbReference type="InterPro" id="IPR042097">
    <property type="entry name" value="Aminopeptidase_N-like_N_sf"/>
</dbReference>
<feature type="binding site" evidence="12">
    <location>
        <begin position="564"/>
        <end position="566"/>
    </location>
    <ligand>
        <name>a peptide</name>
        <dbReference type="ChEBI" id="CHEBI:60466"/>
    </ligand>
</feature>
<dbReference type="Pfam" id="PF17900">
    <property type="entry name" value="Peptidase_M1_N"/>
    <property type="match status" value="1"/>
</dbReference>
<dbReference type="GO" id="GO:0004463">
    <property type="term" value="F:leukotriene-A4 hydrolase activity"/>
    <property type="evidence" value="ECO:0007669"/>
    <property type="project" value="UniProtKB-EC"/>
</dbReference>
<feature type="domain" description="Peptidase M1 leukotriene A4 hydrolase/aminopeptidase C-terminal" evidence="15">
    <location>
        <begin position="464"/>
        <end position="608"/>
    </location>
</feature>
<feature type="binding site" evidence="13">
    <location>
        <position position="296"/>
    </location>
    <ligand>
        <name>Zn(2+)</name>
        <dbReference type="ChEBI" id="CHEBI:29105"/>
        <note>catalytic</note>
    </ligand>
</feature>
<dbReference type="InterPro" id="IPR016024">
    <property type="entry name" value="ARM-type_fold"/>
</dbReference>
<name>A0A6F9DKX5_9ASCI</name>
<keyword evidence="8 14" id="KW-0378">Hydrolase</keyword>
<dbReference type="FunFam" id="1.10.390.10:FF:000003">
    <property type="entry name" value="Leukotriene A(4) hydrolase"/>
    <property type="match status" value="1"/>
</dbReference>
<dbReference type="GO" id="GO:0019370">
    <property type="term" value="P:leukotriene biosynthetic process"/>
    <property type="evidence" value="ECO:0007669"/>
    <property type="project" value="UniProtKB-KW"/>
</dbReference>
<dbReference type="GO" id="GO:0005829">
    <property type="term" value="C:cytosol"/>
    <property type="evidence" value="ECO:0007669"/>
    <property type="project" value="TreeGrafter"/>
</dbReference>
<evidence type="ECO:0000256" key="4">
    <source>
        <dbReference type="ARBA" id="ARBA00022490"/>
    </source>
</evidence>
<protein>
    <recommendedName>
        <fullName evidence="14">Leukotriene A(4) hydrolase</fullName>
        <shortName evidence="14">LTA-4 hydrolase</shortName>
        <ecNumber evidence="14">3.3.2.6</ecNumber>
    </recommendedName>
</protein>
<dbReference type="NCBIfam" id="TIGR02411">
    <property type="entry name" value="leuko_A4_hydro"/>
    <property type="match status" value="1"/>
</dbReference>
<evidence type="ECO:0000256" key="13">
    <source>
        <dbReference type="PIRSR" id="PIRSR612777-3"/>
    </source>
</evidence>
<dbReference type="InterPro" id="IPR001930">
    <property type="entry name" value="Peptidase_M1"/>
</dbReference>
<keyword evidence="10 14" id="KW-0482">Metalloprotease</keyword>
<dbReference type="Gene3D" id="1.25.40.320">
    <property type="entry name" value="Peptidase M1, leukotriene A4 hydrolase/aminopeptidase C-terminal domain"/>
    <property type="match status" value="1"/>
</dbReference>
<dbReference type="GO" id="GO:0008270">
    <property type="term" value="F:zinc ion binding"/>
    <property type="evidence" value="ECO:0007669"/>
    <property type="project" value="InterPro"/>
</dbReference>
<keyword evidence="4 14" id="KW-0963">Cytoplasm</keyword>
<dbReference type="InterPro" id="IPR015211">
    <property type="entry name" value="Peptidase_M1_C"/>
</dbReference>
<dbReference type="Gene3D" id="2.60.40.1730">
    <property type="entry name" value="tricorn interacting facor f3 domain"/>
    <property type="match status" value="1"/>
</dbReference>
<dbReference type="GO" id="GO:0070006">
    <property type="term" value="F:metalloaminopeptidase activity"/>
    <property type="evidence" value="ECO:0007669"/>
    <property type="project" value="UniProtKB-ARBA"/>
</dbReference>
<dbReference type="CDD" id="cd09599">
    <property type="entry name" value="M1_LTA4H"/>
    <property type="match status" value="1"/>
</dbReference>
<proteinExistence type="evidence at transcript level"/>
<dbReference type="InterPro" id="IPR027268">
    <property type="entry name" value="Peptidase_M4/M1_CTD_sf"/>
</dbReference>
<dbReference type="EMBL" id="LR787703">
    <property type="protein sequence ID" value="CAB3263565.1"/>
    <property type="molecule type" value="mRNA"/>
</dbReference>
<dbReference type="SMART" id="SM01263">
    <property type="entry name" value="Leuk-A4-hydro_C"/>
    <property type="match status" value="1"/>
</dbReference>
<feature type="binding site" evidence="12">
    <location>
        <begin position="133"/>
        <end position="135"/>
    </location>
    <ligand>
        <name>a peptide</name>
        <dbReference type="ChEBI" id="CHEBI:60466"/>
    </ligand>
</feature>
<evidence type="ECO:0000256" key="7">
    <source>
        <dbReference type="ARBA" id="ARBA00022751"/>
    </source>
</evidence>
<dbReference type="GO" id="GO:0006508">
    <property type="term" value="P:proteolysis"/>
    <property type="evidence" value="ECO:0007669"/>
    <property type="project" value="UniProtKB-KW"/>
</dbReference>
<comment type="subcellular location">
    <subcellularLocation>
        <location evidence="1 14">Cytoplasm</location>
    </subcellularLocation>
</comment>
<dbReference type="GO" id="GO:0005634">
    <property type="term" value="C:nucleus"/>
    <property type="evidence" value="ECO:0007669"/>
    <property type="project" value="TreeGrafter"/>
</dbReference>
<evidence type="ECO:0000256" key="1">
    <source>
        <dbReference type="ARBA" id="ARBA00004496"/>
    </source>
</evidence>
<evidence type="ECO:0000256" key="12">
    <source>
        <dbReference type="PIRSR" id="PIRSR612777-2"/>
    </source>
</evidence>
<sequence length="611" mass="68461">MVGYDPTSYSDPTEAKVENIDIKWKVDFNKKTLQGSVDLKFEVFKDKLQSVVLDSKDLAITRVSDGSTDLKFNIGEKHASFGSPLEIQLAGPVNSGSNFVLHIEYETSPGATALQWLDPKQTAGKKYPYMFSQCQAIHARSILPCQDSPSAKAPYSAQITVSDPLVALMSALSCGSETSVDESGAKWMTYKFQQKVPMPSYLIAIVVGLLESREIGPRSKVWSEKEFVDKAAAEFSETESMLAAGEELGGPYVWGRYDLLVLPPSFPYGGMENPCLTFVTPTLLAGDKSLANVVAHEIAHSWTGNLVTNHTWEDFWLNEGHTVFLERKIVSKLFGEQTRHFQASNGLGSLKSAIDHFGSDHPFTNLVIKLNNVDPDDAFSSIPYEKGHTLLFHLETLLGGPTEFEPFLRSYIDKFKFKSVTTAQWKQHLYEFFENKRPVLDSLDWNAWFNSPGMPPVIPQYDQTLAMECTSLADKWAKASSDDFASFKSDDVTKLTSWQKIEFLSQLLQKEPLTSSHVTAMDALYKFSDEGNAEIKFRWNRLGIRAKCESAIEPALKMALEQGRMKFTRPLFRDLGAWEKSRDQAVEGFLANKPFMHSTTASHIEKDLKLV</sequence>
<dbReference type="FunFam" id="3.30.2010.30:FF:000001">
    <property type="entry name" value="Leukotriene A(4) hydrolase"/>
    <property type="match status" value="1"/>
</dbReference>
<dbReference type="SUPFAM" id="SSF48371">
    <property type="entry name" value="ARM repeat"/>
    <property type="match status" value="1"/>
</dbReference>
<comment type="pathway">
    <text evidence="2 14">Lipid metabolism; leukotriene B4 biosynthesis.</text>
</comment>
<evidence type="ECO:0000256" key="10">
    <source>
        <dbReference type="ARBA" id="ARBA00023049"/>
    </source>
</evidence>
<dbReference type="InterPro" id="IPR014782">
    <property type="entry name" value="Peptidase_M1_dom"/>
</dbReference>
<comment type="cofactor">
    <cofactor evidence="13 14">
        <name>Zn(2+)</name>
        <dbReference type="ChEBI" id="CHEBI:29105"/>
    </cofactor>
    <text evidence="13 14">Binds 1 zinc ion per subunit.</text>
</comment>
<gene>
    <name evidence="16" type="primary">Lta4h</name>
</gene>
<dbReference type="InterPro" id="IPR034015">
    <property type="entry name" value="M1_LTA4H"/>
</dbReference>
<accession>A0A6F9DKX5</accession>
<evidence type="ECO:0000256" key="11">
    <source>
        <dbReference type="PIRSR" id="PIRSR612777-1"/>
    </source>
</evidence>
<dbReference type="GO" id="GO:0004301">
    <property type="term" value="F:epoxide hydrolase activity"/>
    <property type="evidence" value="ECO:0007669"/>
    <property type="project" value="TreeGrafter"/>
</dbReference>
<feature type="binding site" evidence="12">
    <location>
        <begin position="267"/>
        <end position="272"/>
    </location>
    <ligand>
        <name>a peptide</name>
        <dbReference type="ChEBI" id="CHEBI:60466"/>
    </ligand>
</feature>
<dbReference type="EC" id="3.3.2.6" evidence="14"/>
<dbReference type="SUPFAM" id="SSF63737">
    <property type="entry name" value="Leukotriene A4 hydrolase N-terminal domain"/>
    <property type="match status" value="1"/>
</dbReference>
<dbReference type="InterPro" id="IPR012777">
    <property type="entry name" value="LTA4H"/>
</dbReference>
<dbReference type="FunFam" id="2.60.40.1730:FF:000004">
    <property type="entry name" value="Leukotriene A(4) hydrolase"/>
    <property type="match status" value="1"/>
</dbReference>
<evidence type="ECO:0000256" key="5">
    <source>
        <dbReference type="ARBA" id="ARBA00022670"/>
    </source>
</evidence>
<evidence type="ECO:0000256" key="2">
    <source>
        <dbReference type="ARBA" id="ARBA00004716"/>
    </source>
</evidence>
<comment type="catalytic activity">
    <reaction evidence="14">
        <text>leukotriene A4 + H2O = leukotriene B4</text>
        <dbReference type="Rhea" id="RHEA:22324"/>
        <dbReference type="ChEBI" id="CHEBI:15377"/>
        <dbReference type="ChEBI" id="CHEBI:57461"/>
        <dbReference type="ChEBI" id="CHEBI:57463"/>
        <dbReference type="EC" id="3.3.2.6"/>
    </reaction>
</comment>
<feature type="binding site" evidence="13">
    <location>
        <position position="300"/>
    </location>
    <ligand>
        <name>Zn(2+)</name>
        <dbReference type="ChEBI" id="CHEBI:29105"/>
        <note>catalytic</note>
    </ligand>
</feature>
<dbReference type="PRINTS" id="PR00756">
    <property type="entry name" value="ALADIPTASE"/>
</dbReference>
<organism evidence="16">
    <name type="scientific">Phallusia mammillata</name>
    <dbReference type="NCBI Taxonomy" id="59560"/>
    <lineage>
        <taxon>Eukaryota</taxon>
        <taxon>Metazoa</taxon>
        <taxon>Chordata</taxon>
        <taxon>Tunicata</taxon>
        <taxon>Ascidiacea</taxon>
        <taxon>Phlebobranchia</taxon>
        <taxon>Ascidiidae</taxon>
        <taxon>Phallusia</taxon>
    </lineage>
</organism>
<dbReference type="Pfam" id="PF09127">
    <property type="entry name" value="Leuk-A4-hydro_C"/>
    <property type="match status" value="1"/>
</dbReference>
<keyword evidence="6 13" id="KW-0479">Metal-binding</keyword>
<keyword evidence="9 13" id="KW-0862">Zinc</keyword>
<comment type="similarity">
    <text evidence="3 14">Belongs to the peptidase M1 family.</text>
</comment>
<dbReference type="InterPro" id="IPR049980">
    <property type="entry name" value="LTA4H_cat"/>
</dbReference>
<dbReference type="PANTHER" id="PTHR45726:SF3">
    <property type="entry name" value="LEUKOTRIENE A-4 HYDROLASE"/>
    <property type="match status" value="1"/>
</dbReference>
<dbReference type="InterPro" id="IPR045357">
    <property type="entry name" value="Aminopeptidase_N-like_N"/>
</dbReference>
<dbReference type="SUPFAM" id="SSF55486">
    <property type="entry name" value="Metalloproteases ('zincins'), catalytic domain"/>
    <property type="match status" value="1"/>
</dbReference>
<evidence type="ECO:0000256" key="3">
    <source>
        <dbReference type="ARBA" id="ARBA00010136"/>
    </source>
</evidence>
<dbReference type="PANTHER" id="PTHR45726">
    <property type="entry name" value="LEUKOTRIENE A-4 HYDROLASE"/>
    <property type="match status" value="1"/>
</dbReference>
<feature type="active site" description="Proton donor" evidence="11">
    <location>
        <position position="384"/>
    </location>
</feature>
<dbReference type="FunFam" id="1.25.40.320:FF:000001">
    <property type="entry name" value="Leukotriene A(4) hydrolase"/>
    <property type="match status" value="1"/>
</dbReference>
<dbReference type="Gene3D" id="1.10.390.10">
    <property type="entry name" value="Neutral Protease Domain 2"/>
    <property type="match status" value="1"/>
</dbReference>
<feature type="binding site" evidence="13">
    <location>
        <position position="319"/>
    </location>
    <ligand>
        <name>Zn(2+)</name>
        <dbReference type="ChEBI" id="CHEBI:29105"/>
        <note>catalytic</note>
    </ligand>
</feature>
<evidence type="ECO:0000256" key="6">
    <source>
        <dbReference type="ARBA" id="ARBA00022723"/>
    </source>
</evidence>
<dbReference type="GO" id="GO:0043171">
    <property type="term" value="P:peptide catabolic process"/>
    <property type="evidence" value="ECO:0007669"/>
    <property type="project" value="TreeGrafter"/>
</dbReference>
<evidence type="ECO:0000313" key="16">
    <source>
        <dbReference type="EMBL" id="CAB3263565.1"/>
    </source>
</evidence>
<dbReference type="AlphaFoldDB" id="A0A6F9DKX5"/>
<dbReference type="InterPro" id="IPR038502">
    <property type="entry name" value="M1_LTA-4_hydro/amino_C_sf"/>
</dbReference>
<evidence type="ECO:0000256" key="8">
    <source>
        <dbReference type="ARBA" id="ARBA00022801"/>
    </source>
</evidence>
<dbReference type="UniPathway" id="UPA00878"/>